<evidence type="ECO:0000313" key="5">
    <source>
        <dbReference type="EMBL" id="KMM64458.1"/>
    </source>
</evidence>
<organism evidence="5 6">
    <name type="scientific">Coccidioides posadasii RMSCC 3488</name>
    <dbReference type="NCBI Taxonomy" id="454284"/>
    <lineage>
        <taxon>Eukaryota</taxon>
        <taxon>Fungi</taxon>
        <taxon>Dikarya</taxon>
        <taxon>Ascomycota</taxon>
        <taxon>Pezizomycotina</taxon>
        <taxon>Eurotiomycetes</taxon>
        <taxon>Eurotiomycetidae</taxon>
        <taxon>Onygenales</taxon>
        <taxon>Onygenaceae</taxon>
        <taxon>Coccidioides</taxon>
    </lineage>
</organism>
<dbReference type="PROSITE" id="PS50088">
    <property type="entry name" value="ANK_REPEAT"/>
    <property type="match status" value="1"/>
</dbReference>
<dbReference type="EMBL" id="DS268109">
    <property type="protein sequence ID" value="KMM64458.1"/>
    <property type="molecule type" value="Genomic_DNA"/>
</dbReference>
<dbReference type="PANTHER" id="PTHR24198">
    <property type="entry name" value="ANKYRIN REPEAT AND PROTEIN KINASE DOMAIN-CONTAINING PROTEIN"/>
    <property type="match status" value="1"/>
</dbReference>
<dbReference type="InterPro" id="IPR001810">
    <property type="entry name" value="F-box_dom"/>
</dbReference>
<dbReference type="PANTHER" id="PTHR24198:SF165">
    <property type="entry name" value="ANKYRIN REPEAT-CONTAINING PROTEIN-RELATED"/>
    <property type="match status" value="1"/>
</dbReference>
<dbReference type="PROSITE" id="PS50181">
    <property type="entry name" value="FBOX"/>
    <property type="match status" value="1"/>
</dbReference>
<dbReference type="SMART" id="SM00248">
    <property type="entry name" value="ANK"/>
    <property type="match status" value="4"/>
</dbReference>
<proteinExistence type="predicted"/>
<evidence type="ECO:0000313" key="6">
    <source>
        <dbReference type="Proteomes" id="UP000054567"/>
    </source>
</evidence>
<dbReference type="Pfam" id="PF12796">
    <property type="entry name" value="Ank_2"/>
    <property type="match status" value="1"/>
</dbReference>
<dbReference type="AlphaFoldDB" id="A0A0J6F2V6"/>
<evidence type="ECO:0000256" key="2">
    <source>
        <dbReference type="ARBA" id="ARBA00023043"/>
    </source>
</evidence>
<dbReference type="OrthoDB" id="341259at2759"/>
<dbReference type="InterPro" id="IPR036770">
    <property type="entry name" value="Ankyrin_rpt-contain_sf"/>
</dbReference>
<feature type="repeat" description="ANK" evidence="3">
    <location>
        <begin position="213"/>
        <end position="249"/>
    </location>
</feature>
<sequence length="319" mass="36271">MAAENAPPIELLNMPNELLYQIAENIERDCDLNSFLQTCRELHELLNPQLYRRHAKSSNHPAIWWALDKGNVETVKLALDYGSNVDYVRQVSMFIKEILFQGGIFPRDMEYARRNLERRGRTMEIIGLIFEHCVRADAYANKHRHTTIESAVMGNDTDSAKFLLENGERIPAVGSVYGNLAHTLIQWPGERVNLSMLDLLFKHGLHANVKNASGMTALHMLVEQRTKQGLEDVARMLLRYGTDIDTRANNGKTALEVSVEGGSDTIGEHRPYYYNEEVVRLLLENGADTSRIALPESGPLRDLVDKIFKETGRTFEFRT</sequence>
<name>A0A0J6F2V6_COCPO</name>
<dbReference type="Proteomes" id="UP000054567">
    <property type="component" value="Unassembled WGS sequence"/>
</dbReference>
<keyword evidence="1" id="KW-0677">Repeat</keyword>
<dbReference type="VEuPathDB" id="FungiDB:CPAG_00810"/>
<dbReference type="Gene3D" id="1.25.40.20">
    <property type="entry name" value="Ankyrin repeat-containing domain"/>
    <property type="match status" value="1"/>
</dbReference>
<evidence type="ECO:0000256" key="1">
    <source>
        <dbReference type="ARBA" id="ARBA00022737"/>
    </source>
</evidence>
<reference evidence="5 6" key="1">
    <citation type="submission" date="2007-06" db="EMBL/GenBank/DDBJ databases">
        <title>The Genome Sequence of Coccidioides posadasii RMSCC_3488.</title>
        <authorList>
            <consortium name="Coccidioides Genome Resources Consortium"/>
            <consortium name="The Broad Institute Genome Sequencing Platform"/>
            <person name="Henn M.R."/>
            <person name="Sykes S."/>
            <person name="Young S."/>
            <person name="Jaffe D."/>
            <person name="Berlin A."/>
            <person name="Alvarez P."/>
            <person name="Butler J."/>
            <person name="Gnerre S."/>
            <person name="Grabherr M."/>
            <person name="Mauceli E."/>
            <person name="Brockman W."/>
            <person name="Kodira C."/>
            <person name="Alvarado L."/>
            <person name="Zeng Q."/>
            <person name="Crawford M."/>
            <person name="Antoine C."/>
            <person name="Devon K."/>
            <person name="Galgiani J."/>
            <person name="Orsborn K."/>
            <person name="Lewis M.L."/>
            <person name="Nusbaum C."/>
            <person name="Galagan J."/>
            <person name="Birren B."/>
        </authorList>
    </citation>
    <scope>NUCLEOTIDE SEQUENCE [LARGE SCALE GENOMIC DNA]</scope>
    <source>
        <strain evidence="5 6">RMSCC 3488</strain>
    </source>
</reference>
<protein>
    <recommendedName>
        <fullName evidence="4">F-box domain-containing protein</fullName>
    </recommendedName>
</protein>
<feature type="domain" description="F-box" evidence="4">
    <location>
        <begin position="8"/>
        <end position="54"/>
    </location>
</feature>
<gene>
    <name evidence="5" type="ORF">CPAG_00810</name>
</gene>
<dbReference type="PROSITE" id="PS50297">
    <property type="entry name" value="ANK_REP_REGION"/>
    <property type="match status" value="1"/>
</dbReference>
<reference evidence="6" key="3">
    <citation type="journal article" date="2010" name="Genome Res.">
        <title>Population genomic sequencing of Coccidioides fungi reveals recent hybridization and transposon control.</title>
        <authorList>
            <person name="Neafsey D.E."/>
            <person name="Barker B.M."/>
            <person name="Sharpton T.J."/>
            <person name="Stajich J.E."/>
            <person name="Park D.J."/>
            <person name="Whiston E."/>
            <person name="Hung C.-Y."/>
            <person name="McMahan C."/>
            <person name="White J."/>
            <person name="Sykes S."/>
            <person name="Heiman D."/>
            <person name="Young S."/>
            <person name="Zeng Q."/>
            <person name="Abouelleil A."/>
            <person name="Aftuck L."/>
            <person name="Bessette D."/>
            <person name="Brown A."/>
            <person name="FitzGerald M."/>
            <person name="Lui A."/>
            <person name="Macdonald J.P."/>
            <person name="Priest M."/>
            <person name="Orbach M.J."/>
            <person name="Galgiani J.N."/>
            <person name="Kirkland T.N."/>
            <person name="Cole G.T."/>
            <person name="Birren B.W."/>
            <person name="Henn M.R."/>
            <person name="Taylor J.W."/>
            <person name="Rounsley S.D."/>
        </authorList>
    </citation>
    <scope>NUCLEOTIDE SEQUENCE [LARGE SCALE GENOMIC DNA]</scope>
    <source>
        <strain evidence="6">RMSCC 3488</strain>
    </source>
</reference>
<accession>A0A0J6F2V6</accession>
<keyword evidence="2 3" id="KW-0040">ANK repeat</keyword>
<dbReference type="SUPFAM" id="SSF48403">
    <property type="entry name" value="Ankyrin repeat"/>
    <property type="match status" value="1"/>
</dbReference>
<evidence type="ECO:0000256" key="3">
    <source>
        <dbReference type="PROSITE-ProRule" id="PRU00023"/>
    </source>
</evidence>
<reference evidence="6" key="2">
    <citation type="journal article" date="2009" name="Genome Res.">
        <title>Comparative genomic analyses of the human fungal pathogens Coccidioides and their relatives.</title>
        <authorList>
            <person name="Sharpton T.J."/>
            <person name="Stajich J.E."/>
            <person name="Rounsley S.D."/>
            <person name="Gardner M.J."/>
            <person name="Wortman J.R."/>
            <person name="Jordar V.S."/>
            <person name="Maiti R."/>
            <person name="Kodira C.D."/>
            <person name="Neafsey D.E."/>
            <person name="Zeng Q."/>
            <person name="Hung C.-Y."/>
            <person name="McMahan C."/>
            <person name="Muszewska A."/>
            <person name="Grynberg M."/>
            <person name="Mandel M.A."/>
            <person name="Kellner E.M."/>
            <person name="Barker B.M."/>
            <person name="Galgiani J.N."/>
            <person name="Orbach M.J."/>
            <person name="Kirkland T.N."/>
            <person name="Cole G.T."/>
            <person name="Henn M.R."/>
            <person name="Birren B.W."/>
            <person name="Taylor J.W."/>
        </authorList>
    </citation>
    <scope>NUCLEOTIDE SEQUENCE [LARGE SCALE GENOMIC DNA]</scope>
    <source>
        <strain evidence="6">RMSCC 3488</strain>
    </source>
</reference>
<evidence type="ECO:0000259" key="4">
    <source>
        <dbReference type="PROSITE" id="PS50181"/>
    </source>
</evidence>
<dbReference type="InterPro" id="IPR002110">
    <property type="entry name" value="Ankyrin_rpt"/>
</dbReference>